<evidence type="ECO:0000256" key="1">
    <source>
        <dbReference type="PIRSR" id="PIRSR613078-2"/>
    </source>
</evidence>
<name>A0A1V0N4L6_9ARCH</name>
<feature type="binding site" evidence="1">
    <location>
        <position position="56"/>
    </location>
    <ligand>
        <name>substrate</name>
    </ligand>
</feature>
<dbReference type="SUPFAM" id="SSF53254">
    <property type="entry name" value="Phosphoglycerate mutase-like"/>
    <property type="match status" value="1"/>
</dbReference>
<dbReference type="Gene3D" id="3.40.50.1240">
    <property type="entry name" value="Phosphoglycerate mutase-like"/>
    <property type="match status" value="1"/>
</dbReference>
<reference evidence="3 5" key="2">
    <citation type="submission" date="2020-05" db="EMBL/GenBank/DDBJ databases">
        <authorList>
            <person name="Zhang R."/>
        </authorList>
    </citation>
    <scope>NUCLEOTIDE SEQUENCE [LARGE SCALE GENOMIC DNA]</scope>
    <source>
        <strain evidence="3 5">DSM 28986</strain>
    </source>
</reference>
<accession>A0A1V0N4L6</accession>
<dbReference type="OrthoDB" id="304253at2157"/>
<dbReference type="RefSeq" id="WP_009886272.1">
    <property type="nucleotide sequence ID" value="NZ_CP015363.1"/>
</dbReference>
<gene>
    <name evidence="2" type="ORF">FAD_1169</name>
    <name evidence="3" type="ORF">HLB00_05375</name>
</gene>
<dbReference type="GeneID" id="16024397"/>
<feature type="binding site" evidence="1">
    <location>
        <begin position="7"/>
        <end position="14"/>
    </location>
    <ligand>
        <name>substrate</name>
    </ligand>
</feature>
<dbReference type="EMBL" id="CP015363">
    <property type="protein sequence ID" value="ARD85045.1"/>
    <property type="molecule type" value="Genomic_DNA"/>
</dbReference>
<evidence type="ECO:0000313" key="3">
    <source>
        <dbReference type="EMBL" id="NOL60265.1"/>
    </source>
</evidence>
<organism evidence="2 4">
    <name type="scientific">Ferroplasma acidiphilum</name>
    <dbReference type="NCBI Taxonomy" id="74969"/>
    <lineage>
        <taxon>Archaea</taxon>
        <taxon>Methanobacteriati</taxon>
        <taxon>Thermoplasmatota</taxon>
        <taxon>Thermoplasmata</taxon>
        <taxon>Thermoplasmatales</taxon>
        <taxon>Ferroplasmaceae</taxon>
        <taxon>Ferroplasma</taxon>
    </lineage>
</organism>
<dbReference type="GO" id="GO:0016791">
    <property type="term" value="F:phosphatase activity"/>
    <property type="evidence" value="ECO:0007669"/>
    <property type="project" value="TreeGrafter"/>
</dbReference>
<dbReference type="STRING" id="74969.FAD_1169"/>
<evidence type="ECO:0000313" key="4">
    <source>
        <dbReference type="Proteomes" id="UP000192050"/>
    </source>
</evidence>
<dbReference type="AlphaFoldDB" id="A0A1V0N4L6"/>
<dbReference type="Pfam" id="PF00300">
    <property type="entry name" value="His_Phos_1"/>
    <property type="match status" value="1"/>
</dbReference>
<dbReference type="EMBL" id="JABGBP010000179">
    <property type="protein sequence ID" value="NOL60265.1"/>
    <property type="molecule type" value="Genomic_DNA"/>
</dbReference>
<dbReference type="Proteomes" id="UP000192050">
    <property type="component" value="Chromosome"/>
</dbReference>
<dbReference type="SMART" id="SM00855">
    <property type="entry name" value="PGAM"/>
    <property type="match status" value="1"/>
</dbReference>
<dbReference type="InterPro" id="IPR029033">
    <property type="entry name" value="His_PPase_superfam"/>
</dbReference>
<dbReference type="PANTHER" id="PTHR48100">
    <property type="entry name" value="BROAD-SPECIFICITY PHOSPHATASE YOR283W-RELATED"/>
    <property type="match status" value="1"/>
</dbReference>
<dbReference type="Proteomes" id="UP000546917">
    <property type="component" value="Unassembled WGS sequence"/>
</dbReference>
<evidence type="ECO:0000313" key="5">
    <source>
        <dbReference type="Proteomes" id="UP000546917"/>
    </source>
</evidence>
<dbReference type="CDD" id="cd07040">
    <property type="entry name" value="HP"/>
    <property type="match status" value="1"/>
</dbReference>
<proteinExistence type="predicted"/>
<dbReference type="InterPro" id="IPR013078">
    <property type="entry name" value="His_Pase_superF_clade-1"/>
</dbReference>
<protein>
    <submittedName>
        <fullName evidence="3">Histidine phosphatase family protein</fullName>
    </submittedName>
    <submittedName>
        <fullName evidence="2">Phosphoglycerate mutase</fullName>
    </submittedName>
</protein>
<dbReference type="KEGG" id="fai:FAD_1169"/>
<dbReference type="GO" id="GO:0005737">
    <property type="term" value="C:cytoplasm"/>
    <property type="evidence" value="ECO:0007669"/>
    <property type="project" value="TreeGrafter"/>
</dbReference>
<sequence length="203" mass="23061">MLVYMVRHGETYNNASAVFPLDDTELNENGLEQARETGKYLEQLYFDAVYSSPVLRVKQTLENMGIDRYITDNRLRDIGTGKLTGMKITEIESKDPAWYSTFQDGVENRYGVEKFSDLKKRVKEFIGSISGNGFKKVLIATHLEPIRGMYSLSTGVEGLPLTSLEISNCSISIFSVEGFDIELKGFNWLPLNNYPDRKNKSFN</sequence>
<evidence type="ECO:0000313" key="2">
    <source>
        <dbReference type="EMBL" id="ARD85045.1"/>
    </source>
</evidence>
<dbReference type="PANTHER" id="PTHR48100:SF1">
    <property type="entry name" value="HISTIDINE PHOSPHATASE FAMILY PROTEIN-RELATED"/>
    <property type="match status" value="1"/>
</dbReference>
<keyword evidence="4" id="KW-1185">Reference proteome</keyword>
<dbReference type="InterPro" id="IPR050275">
    <property type="entry name" value="PGM_Phosphatase"/>
</dbReference>
<reference evidence="2 4" key="1">
    <citation type="submission" date="2011-10" db="EMBL/GenBank/DDBJ databases">
        <title>Metabolic and evolutionary patterns in the extreme acidophile Ferroplasma acidiphilum.</title>
        <authorList>
            <person name="Golyshina O.V."/>
            <person name="Kozyavkin S.A."/>
            <person name="Tatusov R.L."/>
            <person name="Slesarev A.I."/>
            <person name="Golyshin P.N."/>
        </authorList>
    </citation>
    <scope>NUCLEOTIDE SEQUENCE [LARGE SCALE GENOMIC DNA]</scope>
    <source>
        <strain evidence="2">Berkeley</strain>
        <strain evidence="4">Y</strain>
    </source>
</reference>